<feature type="domain" description="C2H2-type" evidence="10">
    <location>
        <begin position="167"/>
        <end position="197"/>
    </location>
</feature>
<dbReference type="SMART" id="SM00355">
    <property type="entry name" value="ZnF_C2H2"/>
    <property type="match status" value="9"/>
</dbReference>
<feature type="compositionally biased region" description="Basic residues" evidence="9">
    <location>
        <begin position="286"/>
        <end position="295"/>
    </location>
</feature>
<evidence type="ECO:0000259" key="10">
    <source>
        <dbReference type="PROSITE" id="PS50157"/>
    </source>
</evidence>
<dbReference type="Proteomes" id="UP000242188">
    <property type="component" value="Unassembled WGS sequence"/>
</dbReference>
<dbReference type="GO" id="GO:0003723">
    <property type="term" value="F:RNA binding"/>
    <property type="evidence" value="ECO:0007669"/>
    <property type="project" value="UniProtKB-KW"/>
</dbReference>
<dbReference type="PROSITE" id="PS50157">
    <property type="entry name" value="ZINC_FINGER_C2H2_2"/>
    <property type="match status" value="9"/>
</dbReference>
<keyword evidence="3" id="KW-0677">Repeat</keyword>
<evidence type="ECO:0000256" key="3">
    <source>
        <dbReference type="ARBA" id="ARBA00022737"/>
    </source>
</evidence>
<dbReference type="OrthoDB" id="2687452at2759"/>
<evidence type="ECO:0000256" key="9">
    <source>
        <dbReference type="SAM" id="MobiDB-lite"/>
    </source>
</evidence>
<dbReference type="InterPro" id="IPR054599">
    <property type="entry name" value="TFIIIA_Zfn-C2H2"/>
</dbReference>
<dbReference type="Pfam" id="PF00096">
    <property type="entry name" value="zf-C2H2"/>
    <property type="match status" value="4"/>
</dbReference>
<evidence type="ECO:0000256" key="7">
    <source>
        <dbReference type="ARBA" id="ARBA00023242"/>
    </source>
</evidence>
<evidence type="ECO:0000256" key="1">
    <source>
        <dbReference type="ARBA" id="ARBA00004123"/>
    </source>
</evidence>
<keyword evidence="5" id="KW-0862">Zinc</keyword>
<feature type="compositionally biased region" description="Basic and acidic residues" evidence="9">
    <location>
        <begin position="434"/>
        <end position="447"/>
    </location>
</feature>
<evidence type="ECO:0000256" key="5">
    <source>
        <dbReference type="ARBA" id="ARBA00022833"/>
    </source>
</evidence>
<comment type="subcellular location">
    <subcellularLocation>
        <location evidence="1">Nucleus</location>
    </subcellularLocation>
</comment>
<proteinExistence type="predicted"/>
<feature type="domain" description="C2H2-type" evidence="10">
    <location>
        <begin position="110"/>
        <end position="139"/>
    </location>
</feature>
<dbReference type="STRING" id="6573.A0A210R240"/>
<evidence type="ECO:0000256" key="4">
    <source>
        <dbReference type="ARBA" id="ARBA00022771"/>
    </source>
</evidence>
<evidence type="ECO:0000256" key="2">
    <source>
        <dbReference type="ARBA" id="ARBA00022723"/>
    </source>
</evidence>
<keyword evidence="7" id="KW-0539">Nucleus</keyword>
<feature type="domain" description="C2H2-type" evidence="10">
    <location>
        <begin position="80"/>
        <end position="110"/>
    </location>
</feature>
<dbReference type="InterPro" id="IPR013087">
    <property type="entry name" value="Znf_C2H2_type"/>
</dbReference>
<dbReference type="InterPro" id="IPR036236">
    <property type="entry name" value="Znf_C2H2_sf"/>
</dbReference>
<dbReference type="EMBL" id="NEDP02000791">
    <property type="protein sequence ID" value="OWF54996.1"/>
    <property type="molecule type" value="Genomic_DNA"/>
</dbReference>
<dbReference type="FunFam" id="3.30.160.60:FF:001102">
    <property type="entry name" value="Transcription factor IIIA"/>
    <property type="match status" value="1"/>
</dbReference>
<feature type="domain" description="C2H2-type" evidence="10">
    <location>
        <begin position="196"/>
        <end position="223"/>
    </location>
</feature>
<dbReference type="SUPFAM" id="SSF57667">
    <property type="entry name" value="beta-beta-alpha zinc fingers"/>
    <property type="match status" value="5"/>
</dbReference>
<dbReference type="GO" id="GO:0005634">
    <property type="term" value="C:nucleus"/>
    <property type="evidence" value="ECO:0007669"/>
    <property type="project" value="UniProtKB-SubCell"/>
</dbReference>
<feature type="domain" description="C2H2-type" evidence="10">
    <location>
        <begin position="255"/>
        <end position="284"/>
    </location>
</feature>
<dbReference type="Pfam" id="PF22110">
    <property type="entry name" value="TFIIIA_zf-C2H2"/>
    <property type="match status" value="1"/>
</dbReference>
<dbReference type="PANTHER" id="PTHR46179:SF20">
    <property type="entry name" value="TRANSCRIPTION FACTOR 3A PROTEIN-RELATED"/>
    <property type="match status" value="1"/>
</dbReference>
<feature type="region of interest" description="Disordered" evidence="9">
    <location>
        <begin position="270"/>
        <end position="296"/>
    </location>
</feature>
<feature type="domain" description="C2H2-type" evidence="10">
    <location>
        <begin position="43"/>
        <end position="68"/>
    </location>
</feature>
<feature type="region of interest" description="Disordered" evidence="9">
    <location>
        <begin position="434"/>
        <end position="455"/>
    </location>
</feature>
<keyword evidence="6" id="KW-0694">RNA-binding</keyword>
<organism evidence="11 12">
    <name type="scientific">Mizuhopecten yessoensis</name>
    <name type="common">Japanese scallop</name>
    <name type="synonym">Patinopecten yessoensis</name>
    <dbReference type="NCBI Taxonomy" id="6573"/>
    <lineage>
        <taxon>Eukaryota</taxon>
        <taxon>Metazoa</taxon>
        <taxon>Spiralia</taxon>
        <taxon>Lophotrochozoa</taxon>
        <taxon>Mollusca</taxon>
        <taxon>Bivalvia</taxon>
        <taxon>Autobranchia</taxon>
        <taxon>Pteriomorphia</taxon>
        <taxon>Pectinida</taxon>
        <taxon>Pectinoidea</taxon>
        <taxon>Pectinidae</taxon>
        <taxon>Mizuhopecten</taxon>
    </lineage>
</organism>
<keyword evidence="4 8" id="KW-0863">Zinc-finger</keyword>
<dbReference type="Gene3D" id="3.30.160.60">
    <property type="entry name" value="Classic Zinc Finger"/>
    <property type="match status" value="7"/>
</dbReference>
<gene>
    <name evidence="11" type="ORF">KP79_PYT12938</name>
</gene>
<keyword evidence="12" id="KW-1185">Reference proteome</keyword>
<dbReference type="FunFam" id="3.30.160.60:FF:002343">
    <property type="entry name" value="Zinc finger protein 33A"/>
    <property type="match status" value="1"/>
</dbReference>
<dbReference type="InterPro" id="IPR051061">
    <property type="entry name" value="Zinc_finger_trans_reg"/>
</dbReference>
<evidence type="ECO:0000256" key="6">
    <source>
        <dbReference type="ARBA" id="ARBA00022884"/>
    </source>
</evidence>
<feature type="domain" description="C2H2-type" evidence="10">
    <location>
        <begin position="225"/>
        <end position="255"/>
    </location>
</feature>
<evidence type="ECO:0000313" key="12">
    <source>
        <dbReference type="Proteomes" id="UP000242188"/>
    </source>
</evidence>
<feature type="domain" description="C2H2-type" evidence="10">
    <location>
        <begin position="140"/>
        <end position="169"/>
    </location>
</feature>
<dbReference type="GO" id="GO:0008270">
    <property type="term" value="F:zinc ion binding"/>
    <property type="evidence" value="ECO:0007669"/>
    <property type="project" value="UniProtKB-KW"/>
</dbReference>
<evidence type="ECO:0000313" key="11">
    <source>
        <dbReference type="EMBL" id="OWF54996.1"/>
    </source>
</evidence>
<sequence>MAAKSDVTTTHEYICSFPDCLKTFSRPDRMDIHQRSHTGEKPFQCVVPGCGKKYARSSHLRRHEQNSHELTGEPHVQKEVSCTVDGCGKKFTLIQNLKKHIKRKHTQGRFTCEYDGCGKSFKKNQHLKVHEFEHTKINPFLCSYEGCGMRFLVPSKLQRHEKVHTGYKCDELGCTEIFSKWTLLRKHIATQHAVERKCPQCDKTFSSRRWLRQHMSVHSSEREVLACPRDNCGRSYLNQRNLLAHIRSYHDGNHKECPHPGCNRRFTAEQKLQQHQKVHNPNLPPPKKRSKKSKQKSAVALLCGVKKEDKHDVDDIMTPQEDMLNLVSDSNDDIMTPQEDRLGDSQKDQACVEMREECFVKVDSCVEKGVSNVGQVEQNYVEKGVSNVGQVEQNGVEMLDDVRLKAAVPCEDTGAMASIKTVSDGYNTPEHDFLSKTSTDTDSRHVTSDPQNMTSDQQSLTCISMSVPLDKMCSCSCFEGQAIDPVPGDLGGQPSTSEHLCVSSTCSLETKSDGSETNNCGMVHTHIGHSPQRERRRGMCEQ</sequence>
<evidence type="ECO:0000256" key="8">
    <source>
        <dbReference type="PROSITE-ProRule" id="PRU00042"/>
    </source>
</evidence>
<name>A0A210R240_MIZYE</name>
<dbReference type="PANTHER" id="PTHR46179">
    <property type="entry name" value="ZINC FINGER PROTEIN"/>
    <property type="match status" value="1"/>
</dbReference>
<accession>A0A210R240</accession>
<feature type="domain" description="C2H2-type" evidence="10">
    <location>
        <begin position="13"/>
        <end position="42"/>
    </location>
</feature>
<dbReference type="AlphaFoldDB" id="A0A210R240"/>
<keyword evidence="2" id="KW-0479">Metal-binding</keyword>
<reference evidence="11 12" key="1">
    <citation type="journal article" date="2017" name="Nat. Ecol. Evol.">
        <title>Scallop genome provides insights into evolution of bilaterian karyotype and development.</title>
        <authorList>
            <person name="Wang S."/>
            <person name="Zhang J."/>
            <person name="Jiao W."/>
            <person name="Li J."/>
            <person name="Xun X."/>
            <person name="Sun Y."/>
            <person name="Guo X."/>
            <person name="Huan P."/>
            <person name="Dong B."/>
            <person name="Zhang L."/>
            <person name="Hu X."/>
            <person name="Sun X."/>
            <person name="Wang J."/>
            <person name="Zhao C."/>
            <person name="Wang Y."/>
            <person name="Wang D."/>
            <person name="Huang X."/>
            <person name="Wang R."/>
            <person name="Lv J."/>
            <person name="Li Y."/>
            <person name="Zhang Z."/>
            <person name="Liu B."/>
            <person name="Lu W."/>
            <person name="Hui Y."/>
            <person name="Liang J."/>
            <person name="Zhou Z."/>
            <person name="Hou R."/>
            <person name="Li X."/>
            <person name="Liu Y."/>
            <person name="Li H."/>
            <person name="Ning X."/>
            <person name="Lin Y."/>
            <person name="Zhao L."/>
            <person name="Xing Q."/>
            <person name="Dou J."/>
            <person name="Li Y."/>
            <person name="Mao J."/>
            <person name="Guo H."/>
            <person name="Dou H."/>
            <person name="Li T."/>
            <person name="Mu C."/>
            <person name="Jiang W."/>
            <person name="Fu Q."/>
            <person name="Fu X."/>
            <person name="Miao Y."/>
            <person name="Liu J."/>
            <person name="Yu Q."/>
            <person name="Li R."/>
            <person name="Liao H."/>
            <person name="Li X."/>
            <person name="Kong Y."/>
            <person name="Jiang Z."/>
            <person name="Chourrout D."/>
            <person name="Li R."/>
            <person name="Bao Z."/>
        </authorList>
    </citation>
    <scope>NUCLEOTIDE SEQUENCE [LARGE SCALE GENOMIC DNA]</scope>
    <source>
        <strain evidence="11 12">PY_sf001</strain>
    </source>
</reference>
<dbReference type="PROSITE" id="PS00028">
    <property type="entry name" value="ZINC_FINGER_C2H2_1"/>
    <property type="match status" value="9"/>
</dbReference>
<comment type="caution">
    <text evidence="11">The sequence shown here is derived from an EMBL/GenBank/DDBJ whole genome shotgun (WGS) entry which is preliminary data.</text>
</comment>
<protein>
    <submittedName>
        <fullName evidence="11">Transcription factor IIIA</fullName>
    </submittedName>
</protein>